<dbReference type="Proteomes" id="UP000256970">
    <property type="component" value="Unassembled WGS sequence"/>
</dbReference>
<keyword evidence="3" id="KW-0645">Protease</keyword>
<proteinExistence type="inferred from homology"/>
<dbReference type="InterPro" id="IPR001431">
    <property type="entry name" value="Pept_M16_Zn_BS"/>
</dbReference>
<feature type="region of interest" description="Disordered" evidence="8">
    <location>
        <begin position="1155"/>
        <end position="1191"/>
    </location>
</feature>
<dbReference type="PANTHER" id="PTHR43690:SF18">
    <property type="entry name" value="INSULIN-DEGRADING ENZYME-RELATED"/>
    <property type="match status" value="1"/>
</dbReference>
<dbReference type="FunFam" id="3.30.830.10:FF:000012">
    <property type="entry name" value="Protease 3"/>
    <property type="match status" value="1"/>
</dbReference>
<reference evidence="13 14" key="1">
    <citation type="submission" date="2016-10" db="EMBL/GenBank/DDBJ databases">
        <authorList>
            <person name="Cai Z."/>
        </authorList>
    </citation>
    <scope>NUCLEOTIDE SEQUENCE [LARGE SCALE GENOMIC DNA]</scope>
</reference>
<feature type="domain" description="Peptidase M16 N-terminal" evidence="9">
    <location>
        <begin position="112"/>
        <end position="226"/>
    </location>
</feature>
<feature type="compositionally biased region" description="Low complexity" evidence="8">
    <location>
        <begin position="73"/>
        <end position="83"/>
    </location>
</feature>
<dbReference type="GO" id="GO:0005737">
    <property type="term" value="C:cytoplasm"/>
    <property type="evidence" value="ECO:0007669"/>
    <property type="project" value="UniProtKB-ARBA"/>
</dbReference>
<accession>A0A383W8E0</accession>
<dbReference type="STRING" id="3088.A0A383W8E0"/>
<evidence type="ECO:0000259" key="9">
    <source>
        <dbReference type="Pfam" id="PF00675"/>
    </source>
</evidence>
<feature type="domain" description="Coenzyme PQQ synthesis protein F-like C-terminal lobe" evidence="12">
    <location>
        <begin position="933"/>
        <end position="1032"/>
    </location>
</feature>
<protein>
    <recommendedName>
        <fullName evidence="15">Peptidase M16 N-terminal domain-containing protein</fullName>
    </recommendedName>
</protein>
<comment type="cofactor">
    <cofactor evidence="1">
        <name>Zn(2+)</name>
        <dbReference type="ChEBI" id="CHEBI:29105"/>
    </cofactor>
</comment>
<evidence type="ECO:0000256" key="4">
    <source>
        <dbReference type="ARBA" id="ARBA00022723"/>
    </source>
</evidence>
<dbReference type="InterPro" id="IPR032632">
    <property type="entry name" value="Peptidase_M16_M"/>
</dbReference>
<dbReference type="Pfam" id="PF16187">
    <property type="entry name" value="Peptidase_M16_M"/>
    <property type="match status" value="1"/>
</dbReference>
<keyword evidence="5" id="KW-0378">Hydrolase</keyword>
<feature type="region of interest" description="Disordered" evidence="8">
    <location>
        <begin position="43"/>
        <end position="110"/>
    </location>
</feature>
<feature type="compositionally biased region" description="Low complexity" evidence="8">
    <location>
        <begin position="1089"/>
        <end position="1111"/>
    </location>
</feature>
<evidence type="ECO:0000256" key="3">
    <source>
        <dbReference type="ARBA" id="ARBA00022670"/>
    </source>
</evidence>
<evidence type="ECO:0000256" key="6">
    <source>
        <dbReference type="ARBA" id="ARBA00022833"/>
    </source>
</evidence>
<evidence type="ECO:0000259" key="11">
    <source>
        <dbReference type="Pfam" id="PF16187"/>
    </source>
</evidence>
<evidence type="ECO:0000259" key="10">
    <source>
        <dbReference type="Pfam" id="PF05193"/>
    </source>
</evidence>
<dbReference type="InterPro" id="IPR011249">
    <property type="entry name" value="Metalloenz_LuxS/M16"/>
</dbReference>
<dbReference type="GO" id="GO:0046872">
    <property type="term" value="F:metal ion binding"/>
    <property type="evidence" value="ECO:0007669"/>
    <property type="project" value="UniProtKB-KW"/>
</dbReference>
<evidence type="ECO:0000256" key="7">
    <source>
        <dbReference type="ARBA" id="ARBA00023049"/>
    </source>
</evidence>
<gene>
    <name evidence="13" type="ORF">BQ4739_LOCUS13944</name>
</gene>
<dbReference type="Gene3D" id="3.30.830.10">
    <property type="entry name" value="Metalloenzyme, LuxS/M16 peptidase-like"/>
    <property type="match status" value="4"/>
</dbReference>
<keyword evidence="4" id="KW-0479">Metal-binding</keyword>
<feature type="compositionally biased region" description="Acidic residues" evidence="8">
    <location>
        <begin position="84"/>
        <end position="96"/>
    </location>
</feature>
<keyword evidence="7" id="KW-0482">Metalloprotease</keyword>
<feature type="region of interest" description="Disordered" evidence="8">
    <location>
        <begin position="1089"/>
        <end position="1129"/>
    </location>
</feature>
<dbReference type="EMBL" id="FNXT01001196">
    <property type="protein sequence ID" value="SZX73691.1"/>
    <property type="molecule type" value="Genomic_DNA"/>
</dbReference>
<evidence type="ECO:0000256" key="5">
    <source>
        <dbReference type="ARBA" id="ARBA00022801"/>
    </source>
</evidence>
<keyword evidence="6" id="KW-0862">Zinc</keyword>
<feature type="domain" description="Peptidase M16 C-terminal" evidence="10">
    <location>
        <begin position="267"/>
        <end position="451"/>
    </location>
</feature>
<dbReference type="InterPro" id="IPR007863">
    <property type="entry name" value="Peptidase_M16_C"/>
</dbReference>
<dbReference type="Pfam" id="PF00675">
    <property type="entry name" value="Peptidase_M16"/>
    <property type="match status" value="1"/>
</dbReference>
<dbReference type="Pfam" id="PF05193">
    <property type="entry name" value="Peptidase_M16_C"/>
    <property type="match status" value="1"/>
</dbReference>
<evidence type="ECO:0000313" key="14">
    <source>
        <dbReference type="Proteomes" id="UP000256970"/>
    </source>
</evidence>
<sequence>MKELDLIKSSNDKKDYKYLKLSNGIAVLLIHDPAVAEALAAEDGKQAMDVSEDGEQQSGSGSGSGSDDDEDMSGSGSEEGSSGSEEDEGEESDEEEAGGKKGKKQKGQMAGSKKAAAAMAVGVGSFSDPAEMQGLSHYLEHMLFMGSDKFPDENEYDAYLSKHGGSSNAFTELEFTNYHFEVAPAHLEGALDRFAQFFVAPLFKAGALEREVQAVDSEFSGVLQSDHSRLAQLMCHTSKAGHIYNKFSWGNLASLWSQPRAAGIDVRQRIIDYYRAQYGPARMSLVLLGGQPLDQLESWVRQLFDAVPQGVAGPPPAFSDAGMPFEGRVLYVAPAVKEHHEVTVTFQLPCLRPLYASKPDHYISHLVGHEGPGSLLAALKARGWAIELCAGVDDDGYSANTAAYLFTVSIVLTEAGLAAGPGCGLAPVALLFQYLRLLTETGPQAWVWQEIAAIAGMKFRFAEEEDSCDLVTRLASNMGWVAPQHLLAAEYLHEEWQPEKVAELLQCMQPASSSFRIDLLTKSYAAVQQQLQEAAADPTSWLSSGDSSSSSRVQGFTEPWFKMDALLVKLPDSLTGGWAESAVADDLALPPPNPYIPSDFELKTDGSTAAAATAAAAADSKQLLAAVAPWMLVGGAAAAEAQPEMLLAAPPAMLLDEPGLRLWHKLASSYQQPRACAYFRLAGPAAAASAVAAVLGALWMRLVEEALAEDAYLADVAGLHCSCSSEGAAGFELRVDGFSHKLGLLAGRVFEALAGCKVRPHTFPAVHEQLLRRYRNAMLQPGKAAAALRLQCLAGGPHWSADELAAALEQVKDVAEVQAFASQFLSCCHMEGLTIGNITAKEAEALARSLRTTLSQQGGAAGATNGSSSSSSRDVKLLAAGDRLVEQCVVLPSGVTLLHKAAARNPEEENCCVEAYYQIGMSTDLRLRVLTDLMDQVLYEPVYDTLRTKQQLGYSVSSGARLTHGVCGFCVVVVSPAFSAAEVEGRIEAFLQDFAGTLQAMPQEEFDRHKAALASNKLQKDTALAQEADRAWEQVYNARYEFICKEQEAALLQSITLAELQQFYATHVAPSSAQRRKLTVRVIPNRQGKATAAAAAAQGAEKGDKQQQQQQHVQHEHGMVEPNSPIQGGKHIVGAEVVTAGCGAAAEQQNGDAAAAAAAAAGSPGSRQLQAKRQRRQQAEEQPAEAAAAAGGGEVDAAALLAPGVQLQVVSDPVQFKQGRERYPGYCTVVPQLAQQQ</sequence>
<evidence type="ECO:0000259" key="12">
    <source>
        <dbReference type="Pfam" id="PF22456"/>
    </source>
</evidence>
<dbReference type="GO" id="GO:0004222">
    <property type="term" value="F:metalloendopeptidase activity"/>
    <property type="evidence" value="ECO:0007669"/>
    <property type="project" value="InterPro"/>
</dbReference>
<evidence type="ECO:0008006" key="15">
    <source>
        <dbReference type="Google" id="ProtNLM"/>
    </source>
</evidence>
<comment type="similarity">
    <text evidence="2">Belongs to the peptidase M16 family.</text>
</comment>
<dbReference type="GO" id="GO:0006508">
    <property type="term" value="P:proteolysis"/>
    <property type="evidence" value="ECO:0007669"/>
    <property type="project" value="UniProtKB-KW"/>
</dbReference>
<dbReference type="FunFam" id="3.30.830.10:FF:000005">
    <property type="entry name" value="nardilysin isoform X1"/>
    <property type="match status" value="1"/>
</dbReference>
<evidence type="ECO:0000256" key="1">
    <source>
        <dbReference type="ARBA" id="ARBA00001947"/>
    </source>
</evidence>
<dbReference type="InterPro" id="IPR011765">
    <property type="entry name" value="Pept_M16_N"/>
</dbReference>
<feature type="compositionally biased region" description="Low complexity" evidence="8">
    <location>
        <begin position="1155"/>
        <end position="1169"/>
    </location>
</feature>
<keyword evidence="14" id="KW-1185">Reference proteome</keyword>
<dbReference type="PANTHER" id="PTHR43690">
    <property type="entry name" value="NARDILYSIN"/>
    <property type="match status" value="1"/>
</dbReference>
<dbReference type="SUPFAM" id="SSF63411">
    <property type="entry name" value="LuxS/MPP-like metallohydrolase"/>
    <property type="match status" value="4"/>
</dbReference>
<dbReference type="InterPro" id="IPR050626">
    <property type="entry name" value="Peptidase_M16"/>
</dbReference>
<evidence type="ECO:0000256" key="2">
    <source>
        <dbReference type="ARBA" id="ARBA00007261"/>
    </source>
</evidence>
<dbReference type="PROSITE" id="PS00143">
    <property type="entry name" value="INSULINASE"/>
    <property type="match status" value="1"/>
</dbReference>
<evidence type="ECO:0000313" key="13">
    <source>
        <dbReference type="EMBL" id="SZX73691.1"/>
    </source>
</evidence>
<name>A0A383W8E0_TETOB</name>
<dbReference type="Pfam" id="PF22456">
    <property type="entry name" value="PqqF-like_C_4"/>
    <property type="match status" value="1"/>
</dbReference>
<dbReference type="AlphaFoldDB" id="A0A383W8E0"/>
<dbReference type="InterPro" id="IPR054734">
    <property type="entry name" value="PqqF-like_C_4"/>
</dbReference>
<organism evidence="13 14">
    <name type="scientific">Tetradesmus obliquus</name>
    <name type="common">Green alga</name>
    <name type="synonym">Acutodesmus obliquus</name>
    <dbReference type="NCBI Taxonomy" id="3088"/>
    <lineage>
        <taxon>Eukaryota</taxon>
        <taxon>Viridiplantae</taxon>
        <taxon>Chlorophyta</taxon>
        <taxon>core chlorophytes</taxon>
        <taxon>Chlorophyceae</taxon>
        <taxon>CS clade</taxon>
        <taxon>Sphaeropleales</taxon>
        <taxon>Scenedesmaceae</taxon>
        <taxon>Tetradesmus</taxon>
    </lineage>
</organism>
<feature type="compositionally biased region" description="Low complexity" evidence="8">
    <location>
        <begin position="1180"/>
        <end position="1191"/>
    </location>
</feature>
<evidence type="ECO:0000256" key="8">
    <source>
        <dbReference type="SAM" id="MobiDB-lite"/>
    </source>
</evidence>
<feature type="domain" description="Peptidase M16 middle/third" evidence="11">
    <location>
        <begin position="459"/>
        <end position="807"/>
    </location>
</feature>